<organism evidence="1 2">
    <name type="scientific">Brachionus plicatilis</name>
    <name type="common">Marine rotifer</name>
    <name type="synonym">Brachionus muelleri</name>
    <dbReference type="NCBI Taxonomy" id="10195"/>
    <lineage>
        <taxon>Eukaryota</taxon>
        <taxon>Metazoa</taxon>
        <taxon>Spiralia</taxon>
        <taxon>Gnathifera</taxon>
        <taxon>Rotifera</taxon>
        <taxon>Eurotatoria</taxon>
        <taxon>Monogononta</taxon>
        <taxon>Pseudotrocha</taxon>
        <taxon>Ploima</taxon>
        <taxon>Brachionidae</taxon>
        <taxon>Brachionus</taxon>
    </lineage>
</organism>
<accession>A0A3M7QRL7</accession>
<reference evidence="1 2" key="1">
    <citation type="journal article" date="2018" name="Sci. Rep.">
        <title>Genomic signatures of local adaptation to the degree of environmental predictability in rotifers.</title>
        <authorList>
            <person name="Franch-Gras L."/>
            <person name="Hahn C."/>
            <person name="Garcia-Roger E.M."/>
            <person name="Carmona M.J."/>
            <person name="Serra M."/>
            <person name="Gomez A."/>
        </authorList>
    </citation>
    <scope>NUCLEOTIDE SEQUENCE [LARGE SCALE GENOMIC DNA]</scope>
    <source>
        <strain evidence="1">HYR1</strain>
    </source>
</reference>
<dbReference type="EMBL" id="REGN01005313">
    <property type="protein sequence ID" value="RNA13859.1"/>
    <property type="molecule type" value="Genomic_DNA"/>
</dbReference>
<dbReference type="Proteomes" id="UP000276133">
    <property type="component" value="Unassembled WGS sequence"/>
</dbReference>
<dbReference type="AlphaFoldDB" id="A0A3M7QRL7"/>
<comment type="caution">
    <text evidence="1">The sequence shown here is derived from an EMBL/GenBank/DDBJ whole genome shotgun (WGS) entry which is preliminary data.</text>
</comment>
<protein>
    <submittedName>
        <fullName evidence="1">Uncharacterized protein</fullName>
    </submittedName>
</protein>
<gene>
    <name evidence="1" type="ORF">BpHYR1_026327</name>
</gene>
<evidence type="ECO:0000313" key="2">
    <source>
        <dbReference type="Proteomes" id="UP000276133"/>
    </source>
</evidence>
<proteinExistence type="predicted"/>
<evidence type="ECO:0000313" key="1">
    <source>
        <dbReference type="EMBL" id="RNA13859.1"/>
    </source>
</evidence>
<sequence length="195" mass="23165">MHLKEFGKFQLFSVYDVVLVKQDPINLANKLSASGSIVHLRLQNFKFRINLIKNLFKDPRVKPRLRPNDMSLLYKLGFEKNLKTQFKIRIVKPGLQYRLNQHDKYLYLKIWLLNNSHVRLFALYSFLFKQLWPKQISEALLNDSFREKLQLFVGISRFSLEIVVLLFCNQELEKEIDKKSIEKNCSLAQIITKYA</sequence>
<keyword evidence="2" id="KW-1185">Reference proteome</keyword>
<name>A0A3M7QRL7_BRAPC</name>